<name>A0ABD0WF05_UMBPY</name>
<gene>
    <name evidence="2" type="ORF">UPYG_G00266080</name>
</gene>
<dbReference type="AlphaFoldDB" id="A0ABD0WF05"/>
<evidence type="ECO:0000256" key="1">
    <source>
        <dbReference type="SAM" id="MobiDB-lite"/>
    </source>
</evidence>
<protein>
    <submittedName>
        <fullName evidence="2">Uncharacterized protein</fullName>
    </submittedName>
</protein>
<proteinExistence type="predicted"/>
<feature type="compositionally biased region" description="Polar residues" evidence="1">
    <location>
        <begin position="38"/>
        <end position="53"/>
    </location>
</feature>
<evidence type="ECO:0000313" key="2">
    <source>
        <dbReference type="EMBL" id="KAL0968375.1"/>
    </source>
</evidence>
<accession>A0ABD0WF05</accession>
<comment type="caution">
    <text evidence="2">The sequence shown here is derived from an EMBL/GenBank/DDBJ whole genome shotgun (WGS) entry which is preliminary data.</text>
</comment>
<evidence type="ECO:0000313" key="3">
    <source>
        <dbReference type="Proteomes" id="UP001557470"/>
    </source>
</evidence>
<reference evidence="2 3" key="1">
    <citation type="submission" date="2024-06" db="EMBL/GenBank/DDBJ databases">
        <authorList>
            <person name="Pan Q."/>
            <person name="Wen M."/>
            <person name="Jouanno E."/>
            <person name="Zahm M."/>
            <person name="Klopp C."/>
            <person name="Cabau C."/>
            <person name="Louis A."/>
            <person name="Berthelot C."/>
            <person name="Parey E."/>
            <person name="Roest Crollius H."/>
            <person name="Montfort J."/>
            <person name="Robinson-Rechavi M."/>
            <person name="Bouchez O."/>
            <person name="Lampietro C."/>
            <person name="Lopez Roques C."/>
            <person name="Donnadieu C."/>
            <person name="Postlethwait J."/>
            <person name="Bobe J."/>
            <person name="Verreycken H."/>
            <person name="Guiguen Y."/>
        </authorList>
    </citation>
    <scope>NUCLEOTIDE SEQUENCE [LARGE SCALE GENOMIC DNA]</scope>
    <source>
        <strain evidence="2">Up_M1</strain>
        <tissue evidence="2">Testis</tissue>
    </source>
</reference>
<sequence>MPSDFISLLSSDLDLNSPKSLYLKESVYDLLPKELQLQQASSQTDTPTMSQKSGGEAGPPPSAALASETLLEQSEMVGVMAC</sequence>
<keyword evidence="3" id="KW-1185">Reference proteome</keyword>
<dbReference type="EMBL" id="JAGEUA010000008">
    <property type="protein sequence ID" value="KAL0968375.1"/>
    <property type="molecule type" value="Genomic_DNA"/>
</dbReference>
<feature type="region of interest" description="Disordered" evidence="1">
    <location>
        <begin position="38"/>
        <end position="64"/>
    </location>
</feature>
<dbReference type="Proteomes" id="UP001557470">
    <property type="component" value="Unassembled WGS sequence"/>
</dbReference>
<organism evidence="2 3">
    <name type="scientific">Umbra pygmaea</name>
    <name type="common">Eastern mudminnow</name>
    <dbReference type="NCBI Taxonomy" id="75934"/>
    <lineage>
        <taxon>Eukaryota</taxon>
        <taxon>Metazoa</taxon>
        <taxon>Chordata</taxon>
        <taxon>Craniata</taxon>
        <taxon>Vertebrata</taxon>
        <taxon>Euteleostomi</taxon>
        <taxon>Actinopterygii</taxon>
        <taxon>Neopterygii</taxon>
        <taxon>Teleostei</taxon>
        <taxon>Protacanthopterygii</taxon>
        <taxon>Esociformes</taxon>
        <taxon>Umbridae</taxon>
        <taxon>Umbra</taxon>
    </lineage>
</organism>